<dbReference type="Proteomes" id="UP000694864">
    <property type="component" value="Chromosome 8"/>
</dbReference>
<proteinExistence type="predicted"/>
<dbReference type="PANTHER" id="PTHR32410">
    <property type="entry name" value="CYSTEINE/HISTIDINE-RICH C1 DOMAIN FAMILY PROTEIN"/>
    <property type="match status" value="1"/>
</dbReference>
<dbReference type="InterPro" id="IPR054483">
    <property type="entry name" value="DC1-like_CT"/>
</dbReference>
<feature type="domain" description="Zinc finger PHD-type" evidence="5">
    <location>
        <begin position="565"/>
        <end position="631"/>
    </location>
</feature>
<evidence type="ECO:0000259" key="5">
    <source>
        <dbReference type="SMART" id="SM00249"/>
    </source>
</evidence>
<evidence type="ECO:0000313" key="7">
    <source>
        <dbReference type="RefSeq" id="XP_010421023.1"/>
    </source>
</evidence>
<evidence type="ECO:0000256" key="4">
    <source>
        <dbReference type="ARBA" id="ARBA00022833"/>
    </source>
</evidence>
<reference evidence="7" key="2">
    <citation type="submission" date="2025-08" db="UniProtKB">
        <authorList>
            <consortium name="RefSeq"/>
        </authorList>
    </citation>
    <scope>IDENTIFICATION</scope>
    <source>
        <tissue evidence="7">Leaf</tissue>
    </source>
</reference>
<dbReference type="InterPro" id="IPR046349">
    <property type="entry name" value="C1-like_sf"/>
</dbReference>
<keyword evidence="2" id="KW-0677">Repeat</keyword>
<reference evidence="6" key="1">
    <citation type="journal article" date="2014" name="Nat. Commun.">
        <title>The emerging biofuel crop Camelina sativa retains a highly undifferentiated hexaploid genome structure.</title>
        <authorList>
            <person name="Kagale S."/>
            <person name="Koh C."/>
            <person name="Nixon J."/>
            <person name="Bollina V."/>
            <person name="Clarke W.E."/>
            <person name="Tuteja R."/>
            <person name="Spillane C."/>
            <person name="Robinson S.J."/>
            <person name="Links M.G."/>
            <person name="Clarke C."/>
            <person name="Higgins E.E."/>
            <person name="Huebert T."/>
            <person name="Sharpe A.G."/>
            <person name="Parkin I.A."/>
        </authorList>
    </citation>
    <scope>NUCLEOTIDE SEQUENCE [LARGE SCALE GENOMIC DNA]</scope>
    <source>
        <strain evidence="6">cv. DH55</strain>
    </source>
</reference>
<evidence type="ECO:0000313" key="6">
    <source>
        <dbReference type="Proteomes" id="UP000694864"/>
    </source>
</evidence>
<feature type="domain" description="Zinc finger PHD-type" evidence="5">
    <location>
        <begin position="396"/>
        <end position="466"/>
    </location>
</feature>
<evidence type="ECO:0000256" key="2">
    <source>
        <dbReference type="ARBA" id="ARBA00022737"/>
    </source>
</evidence>
<keyword evidence="4" id="KW-0862">Zinc</keyword>
<protein>
    <submittedName>
        <fullName evidence="7">Uncharacterized protein LOC104706522</fullName>
    </submittedName>
</protein>
<name>A0ABM0T552_CAMSA</name>
<evidence type="ECO:0000256" key="3">
    <source>
        <dbReference type="ARBA" id="ARBA00022771"/>
    </source>
</evidence>
<keyword evidence="6" id="KW-1185">Reference proteome</keyword>
<sequence length="667" mass="75845">MDPSLKILPTHRYPLTISSRFVNDSCKGCNVIGPIYGGYRCNEPSSTGLFFHKECAEAPSEILNHPSHPQHPLKLHTSLRKPSKCYLCGKSLFAFGYHCSSKCDFAVDLTCGINPFPVTIEHPKSHHHPVFFLKEPAKPGSRRCGICKGYNGGCSYACLECKVNFHVECVNLFQEVNHPSHPQHPLELLLYESLNSDAEKTCLLCGERPNKVLYRCSICNFSVCRFCTKDPPPLAIEHHKTHEHRLVLLSRQISFECNACGMQGDRSPYMCIQCGFVVHRTCIDLPRVININRHDHRISLTHHLGVGYSKCGICRKDMSQYYGAYSCAICPNYAAHSLCATRNDVWDGVELEGTPEDNEDIAPFKVVGDNLIKHFSHEEHNLRLNKDNINRDEGSRCEACVLPVYSDPVYNCEECRFILHEKCANLPKKKRLVFNTKPFTLWSRPPRTFHSKDFRFHDVFHCKACRVKSTGFRYVSDWWVLDVRCGSRSEPVIHDGHKHPLYYERKNNHCCDACYTEIDGYLLCCDTCDFDLDLHCTDLPKVVKHSCDDHPLSLCYGENANGKYWCDICEAETYPSKWFYTCSDCGVTAHTTCVLGDFSRLMPGHIINYNKVRVEVVPNDHSSRPFCASCHSRCRAPIILKLCDPYSGYICSDACAMSISTAMRTTI</sequence>
<dbReference type="PANTHER" id="PTHR32410:SF211">
    <property type="entry name" value="CYSTEINE_HISTIDINE-RICH C1 DOMAIN FAMILY PROTEIN"/>
    <property type="match status" value="1"/>
</dbReference>
<keyword evidence="1" id="KW-0479">Metal-binding</keyword>
<dbReference type="SUPFAM" id="SSF57889">
    <property type="entry name" value="Cysteine-rich domain"/>
    <property type="match status" value="5"/>
</dbReference>
<feature type="domain" description="Zinc finger PHD-type" evidence="5">
    <location>
        <begin position="256"/>
        <end position="315"/>
    </location>
</feature>
<dbReference type="InterPro" id="IPR053192">
    <property type="entry name" value="Vacuole_Formation_Reg"/>
</dbReference>
<accession>A0ABM0T552</accession>
<dbReference type="SMART" id="SM00249">
    <property type="entry name" value="PHD"/>
    <property type="match status" value="4"/>
</dbReference>
<dbReference type="GeneID" id="104706522"/>
<dbReference type="Pfam" id="PF22926">
    <property type="entry name" value="C1-like_CT"/>
    <property type="match status" value="1"/>
</dbReference>
<dbReference type="RefSeq" id="XP_010421023.1">
    <property type="nucleotide sequence ID" value="XM_010422721.1"/>
</dbReference>
<keyword evidence="3" id="KW-0863">Zinc-finger</keyword>
<dbReference type="Pfam" id="PF03107">
    <property type="entry name" value="C1_2"/>
    <property type="match status" value="7"/>
</dbReference>
<feature type="domain" description="Zinc finger PHD-type" evidence="5">
    <location>
        <begin position="143"/>
        <end position="220"/>
    </location>
</feature>
<organism evidence="6 7">
    <name type="scientific">Camelina sativa</name>
    <name type="common">False flax</name>
    <name type="synonym">Myagrum sativum</name>
    <dbReference type="NCBI Taxonomy" id="90675"/>
    <lineage>
        <taxon>Eukaryota</taxon>
        <taxon>Viridiplantae</taxon>
        <taxon>Streptophyta</taxon>
        <taxon>Embryophyta</taxon>
        <taxon>Tracheophyta</taxon>
        <taxon>Spermatophyta</taxon>
        <taxon>Magnoliopsida</taxon>
        <taxon>eudicotyledons</taxon>
        <taxon>Gunneridae</taxon>
        <taxon>Pentapetalae</taxon>
        <taxon>rosids</taxon>
        <taxon>malvids</taxon>
        <taxon>Brassicales</taxon>
        <taxon>Brassicaceae</taxon>
        <taxon>Camelineae</taxon>
        <taxon>Camelina</taxon>
    </lineage>
</organism>
<evidence type="ECO:0000256" key="1">
    <source>
        <dbReference type="ARBA" id="ARBA00022723"/>
    </source>
</evidence>
<dbReference type="InterPro" id="IPR004146">
    <property type="entry name" value="DC1"/>
</dbReference>
<dbReference type="InterPro" id="IPR001965">
    <property type="entry name" value="Znf_PHD"/>
</dbReference>
<gene>
    <name evidence="7" type="primary">LOC104706522</name>
</gene>